<keyword evidence="1" id="KW-0677">Repeat</keyword>
<dbReference type="Proteomes" id="UP000694548">
    <property type="component" value="Chromosome sgr16"/>
</dbReference>
<protein>
    <submittedName>
        <fullName evidence="4">Si:dkey-25g12.4</fullName>
    </submittedName>
</protein>
<proteinExistence type="predicted"/>
<keyword evidence="5" id="KW-1185">Reference proteome</keyword>
<dbReference type="AlphaFoldDB" id="A0A8C6LNR7"/>
<dbReference type="FunFam" id="3.10.20.230:FF:000004">
    <property type="entry name" value="Doublecortin domain containing 2"/>
    <property type="match status" value="1"/>
</dbReference>
<dbReference type="InterPro" id="IPR036572">
    <property type="entry name" value="Doublecortin_dom_sf"/>
</dbReference>
<dbReference type="Gene3D" id="3.10.20.230">
    <property type="entry name" value="Doublecortin domain"/>
    <property type="match status" value="2"/>
</dbReference>
<reference evidence="4" key="1">
    <citation type="submission" date="2014-08" db="EMBL/GenBank/DDBJ databases">
        <authorList>
            <person name="Senf B."/>
            <person name="Petzold A."/>
            <person name="Downie B.R."/>
            <person name="Koch P."/>
            <person name="Platzer M."/>
        </authorList>
    </citation>
    <scope>NUCLEOTIDE SEQUENCE [LARGE SCALE GENOMIC DNA]</scope>
    <source>
        <strain evidence="4">GRZ</strain>
    </source>
</reference>
<evidence type="ECO:0000259" key="3">
    <source>
        <dbReference type="PROSITE" id="PS50309"/>
    </source>
</evidence>
<dbReference type="GO" id="GO:0035556">
    <property type="term" value="P:intracellular signal transduction"/>
    <property type="evidence" value="ECO:0007669"/>
    <property type="project" value="InterPro"/>
</dbReference>
<evidence type="ECO:0000256" key="2">
    <source>
        <dbReference type="SAM" id="MobiDB-lite"/>
    </source>
</evidence>
<evidence type="ECO:0000256" key="1">
    <source>
        <dbReference type="ARBA" id="ARBA00022737"/>
    </source>
</evidence>
<sequence length="316" mass="35603">HKPISWTSRRMDQPPTKTVTVYRNGDAFYPGRKVVVNPHQVTTFDNFLTNLTKKIEAPFGAVRRLYTPTQGHKVQHLEELKHGHAYVAAGYEAFKTLNYLGITNMKPQNRTIKQILPVAHSRIVASSRWKKVTDGVCTINVFTNGELLIPAARIRIPKHTLKSWEDVLSMVTEKVALRTGAVFRLCRLDGRPVSGPGELENHQHYVAVGAEKFKPLPYEQWVPHRDLCILVESSVFNAQSKRSETAGATEVQDDRQVQVDLPIDQVKHNPKHPMSCLAYVEEEHVDVEDVGDMNASQDDSDAESLQQSSYEGSQNT</sequence>
<reference evidence="4" key="3">
    <citation type="submission" date="2025-09" db="UniProtKB">
        <authorList>
            <consortium name="Ensembl"/>
        </authorList>
    </citation>
    <scope>IDENTIFICATION</scope>
</reference>
<evidence type="ECO:0000313" key="5">
    <source>
        <dbReference type="Proteomes" id="UP000694548"/>
    </source>
</evidence>
<dbReference type="GO" id="GO:0005815">
    <property type="term" value="C:microtubule organizing center"/>
    <property type="evidence" value="ECO:0007669"/>
    <property type="project" value="TreeGrafter"/>
</dbReference>
<name>A0A8C6LNR7_NOTFU</name>
<feature type="compositionally biased region" description="Polar residues" evidence="2">
    <location>
        <begin position="303"/>
        <end position="316"/>
    </location>
</feature>
<reference evidence="4" key="2">
    <citation type="submission" date="2025-08" db="UniProtKB">
        <authorList>
            <consortium name="Ensembl"/>
        </authorList>
    </citation>
    <scope>IDENTIFICATION</scope>
</reference>
<dbReference type="PANTHER" id="PTHR23004:SF9">
    <property type="entry name" value="DOUBLECORTIN DOMAIN-CONTAINING PROTEIN 2C"/>
    <property type="match status" value="1"/>
</dbReference>
<dbReference type="Ensembl" id="ENSNFUT00015022181.1">
    <property type="protein sequence ID" value="ENSNFUP00015021183.1"/>
    <property type="gene ID" value="ENSNFUG00015010280.1"/>
</dbReference>
<dbReference type="PROSITE" id="PS50309">
    <property type="entry name" value="DC"/>
    <property type="match status" value="2"/>
</dbReference>
<dbReference type="GeneTree" id="ENSGT00940000164359"/>
<accession>A0A8C6LNR7</accession>
<dbReference type="Pfam" id="PF03607">
    <property type="entry name" value="DCX"/>
    <property type="match status" value="2"/>
</dbReference>
<dbReference type="InterPro" id="IPR003533">
    <property type="entry name" value="Doublecortin_dom"/>
</dbReference>
<dbReference type="PANTHER" id="PTHR23004">
    <property type="entry name" value="DOUBLECORTIN DOMAIN CONTAINING 2"/>
    <property type="match status" value="1"/>
</dbReference>
<dbReference type="SMART" id="SM00537">
    <property type="entry name" value="DCX"/>
    <property type="match status" value="2"/>
</dbReference>
<feature type="domain" description="Doublecortin" evidence="3">
    <location>
        <begin position="137"/>
        <end position="219"/>
    </location>
</feature>
<feature type="region of interest" description="Disordered" evidence="2">
    <location>
        <begin position="287"/>
        <end position="316"/>
    </location>
</feature>
<dbReference type="SUPFAM" id="SSF89837">
    <property type="entry name" value="Doublecortin (DC)"/>
    <property type="match status" value="2"/>
</dbReference>
<organism evidence="4 5">
    <name type="scientific">Nothobranchius furzeri</name>
    <name type="common">Turquoise killifish</name>
    <dbReference type="NCBI Taxonomy" id="105023"/>
    <lineage>
        <taxon>Eukaryota</taxon>
        <taxon>Metazoa</taxon>
        <taxon>Chordata</taxon>
        <taxon>Craniata</taxon>
        <taxon>Vertebrata</taxon>
        <taxon>Euteleostomi</taxon>
        <taxon>Actinopterygii</taxon>
        <taxon>Neopterygii</taxon>
        <taxon>Teleostei</taxon>
        <taxon>Neoteleostei</taxon>
        <taxon>Acanthomorphata</taxon>
        <taxon>Ovalentaria</taxon>
        <taxon>Atherinomorphae</taxon>
        <taxon>Cyprinodontiformes</taxon>
        <taxon>Nothobranchiidae</taxon>
        <taxon>Nothobranchius</taxon>
    </lineage>
</organism>
<feature type="domain" description="Doublecortin" evidence="3">
    <location>
        <begin position="17"/>
        <end position="100"/>
    </location>
</feature>
<dbReference type="GO" id="GO:0005874">
    <property type="term" value="C:microtubule"/>
    <property type="evidence" value="ECO:0007669"/>
    <property type="project" value="TreeGrafter"/>
</dbReference>
<dbReference type="CDD" id="cd17071">
    <property type="entry name" value="DCX1_DCDC2_like"/>
    <property type="match status" value="1"/>
</dbReference>
<evidence type="ECO:0000313" key="4">
    <source>
        <dbReference type="Ensembl" id="ENSNFUP00015021183.1"/>
    </source>
</evidence>